<dbReference type="InterPro" id="IPR036179">
    <property type="entry name" value="Ig-like_dom_sf"/>
</dbReference>
<evidence type="ECO:0000313" key="4">
    <source>
        <dbReference type="Ensembl" id="ENSFALP00000017142.1"/>
    </source>
</evidence>
<protein>
    <recommendedName>
        <fullName evidence="3">Ig-like domain-containing protein</fullName>
    </recommendedName>
</protein>
<dbReference type="PANTHER" id="PTHR11481:SF64">
    <property type="entry name" value="FC RECEPTOR-LIKE PROTEIN 4"/>
    <property type="match status" value="1"/>
</dbReference>
<dbReference type="Pfam" id="PF13895">
    <property type="entry name" value="Ig_2"/>
    <property type="match status" value="1"/>
</dbReference>
<keyword evidence="1" id="KW-0732">Signal</keyword>
<keyword evidence="2" id="KW-1015">Disulfide bond</keyword>
<feature type="domain" description="Ig-like" evidence="3">
    <location>
        <begin position="72"/>
        <end position="159"/>
    </location>
</feature>
<name>A0A803V336_FICAL</name>
<dbReference type="Proteomes" id="UP000016665">
    <property type="component" value="Unplaced"/>
</dbReference>
<organism evidence="4 5">
    <name type="scientific">Ficedula albicollis</name>
    <name type="common">Collared flycatcher</name>
    <name type="synonym">Muscicapa albicollis</name>
    <dbReference type="NCBI Taxonomy" id="59894"/>
    <lineage>
        <taxon>Eukaryota</taxon>
        <taxon>Metazoa</taxon>
        <taxon>Chordata</taxon>
        <taxon>Craniata</taxon>
        <taxon>Vertebrata</taxon>
        <taxon>Euteleostomi</taxon>
        <taxon>Archelosauria</taxon>
        <taxon>Archosauria</taxon>
        <taxon>Dinosauria</taxon>
        <taxon>Saurischia</taxon>
        <taxon>Theropoda</taxon>
        <taxon>Coelurosauria</taxon>
        <taxon>Aves</taxon>
        <taxon>Neognathae</taxon>
        <taxon>Neoaves</taxon>
        <taxon>Telluraves</taxon>
        <taxon>Australaves</taxon>
        <taxon>Passeriformes</taxon>
        <taxon>Muscicapidae</taxon>
        <taxon>Ficedula</taxon>
    </lineage>
</organism>
<evidence type="ECO:0000256" key="1">
    <source>
        <dbReference type="ARBA" id="ARBA00022729"/>
    </source>
</evidence>
<dbReference type="PROSITE" id="PS50835">
    <property type="entry name" value="IG_LIKE"/>
    <property type="match status" value="1"/>
</dbReference>
<dbReference type="Ensembl" id="ENSFALT00000039319.1">
    <property type="protein sequence ID" value="ENSFALP00000017142.1"/>
    <property type="gene ID" value="ENSFALG00000025380.1"/>
</dbReference>
<dbReference type="AlphaFoldDB" id="A0A803V336"/>
<proteinExistence type="predicted"/>
<dbReference type="GO" id="GO:0006955">
    <property type="term" value="P:immune response"/>
    <property type="evidence" value="ECO:0007669"/>
    <property type="project" value="TreeGrafter"/>
</dbReference>
<evidence type="ECO:0000313" key="5">
    <source>
        <dbReference type="Proteomes" id="UP000016665"/>
    </source>
</evidence>
<sequence>MPRPCPAVPSPVVALAGWCPLSPAGAQSTQLLVEPPWTPAVLWDWVTLTCQGSGTASSGTYQCQRPGSGLSPTVRVSNEPLVLQVPARALLDGDKVTLRCQGWQDNPVTRVRFYKDEKELGQSLRDTEMSLSPLELHNSSCYRCRGWVASGMSLSAPVTVKVHAPCGPSDLINLSCLSTPSPLWSRAPLLYRFYRDGQLVGGPQGSSQLLVPAMGVSHSRNYSCEVRSEVGAMQKITSRLGITVCSECGDGHGEFPQPSQVSHPCSTLCVPPCLPTSLPGSPITFSADCIPHQGPSAPSWVHLSLSDVSPFSIGPTIPVWVSKIFPSTLS</sequence>
<evidence type="ECO:0000256" key="2">
    <source>
        <dbReference type="ARBA" id="ARBA00023157"/>
    </source>
</evidence>
<evidence type="ECO:0000259" key="3">
    <source>
        <dbReference type="PROSITE" id="PS50835"/>
    </source>
</evidence>
<keyword evidence="5" id="KW-1185">Reference proteome</keyword>
<reference evidence="4" key="2">
    <citation type="submission" date="2025-09" db="UniProtKB">
        <authorList>
            <consortium name="Ensembl"/>
        </authorList>
    </citation>
    <scope>IDENTIFICATION</scope>
</reference>
<dbReference type="InterPro" id="IPR050488">
    <property type="entry name" value="Ig_Fc_receptor"/>
</dbReference>
<dbReference type="SUPFAM" id="SSF48726">
    <property type="entry name" value="Immunoglobulin"/>
    <property type="match status" value="2"/>
</dbReference>
<accession>A0A803V336</accession>
<dbReference type="GO" id="GO:0004888">
    <property type="term" value="F:transmembrane signaling receptor activity"/>
    <property type="evidence" value="ECO:0007669"/>
    <property type="project" value="TreeGrafter"/>
</dbReference>
<dbReference type="GO" id="GO:0007166">
    <property type="term" value="P:cell surface receptor signaling pathway"/>
    <property type="evidence" value="ECO:0007669"/>
    <property type="project" value="TreeGrafter"/>
</dbReference>
<dbReference type="InterPro" id="IPR007110">
    <property type="entry name" value="Ig-like_dom"/>
</dbReference>
<dbReference type="GeneTree" id="ENSGT01050000244808"/>
<dbReference type="GO" id="GO:0009897">
    <property type="term" value="C:external side of plasma membrane"/>
    <property type="evidence" value="ECO:0007669"/>
    <property type="project" value="TreeGrafter"/>
</dbReference>
<dbReference type="PANTHER" id="PTHR11481">
    <property type="entry name" value="IMMUNOGLOBULIN FC RECEPTOR"/>
    <property type="match status" value="1"/>
</dbReference>
<dbReference type="Gene3D" id="2.60.40.10">
    <property type="entry name" value="Immunoglobulins"/>
    <property type="match status" value="2"/>
</dbReference>
<dbReference type="InterPro" id="IPR013783">
    <property type="entry name" value="Ig-like_fold"/>
</dbReference>
<reference evidence="4" key="1">
    <citation type="submission" date="2025-08" db="UniProtKB">
        <authorList>
            <consortium name="Ensembl"/>
        </authorList>
    </citation>
    <scope>IDENTIFICATION</scope>
</reference>